<sequence length="318" mass="33719">MSKYTIGIDLGGTTMTAGIVNENYEIVGKLTWATRLPRPAEDLEKALADLCRTVARDNKVDFADIKYVGIGTPGSVNFTTGFVGFNTNFGYYDWNLGPDLEALLGCKVYVENDANAAAYGEYIAGGAKGYNDAVVITLGTGIGSGIILGGKILRGFNFAAGEMGHNVIVKDGIQCTCGRRGCWERYASASALTRETKAAMQADKNTIMWSMTQDIDHVNAKLAFDAAAKGDETARKVIDSWIEYVGVGIANVINTFEPEVICIGGGVSNQGEVLLAPVRAYAENETRNITTGKFPVICACQLHNDAGVIGAAALGSSI</sequence>
<evidence type="ECO:0000256" key="1">
    <source>
        <dbReference type="ARBA" id="ARBA00006479"/>
    </source>
</evidence>
<dbReference type="InterPro" id="IPR049874">
    <property type="entry name" value="ROK_cs"/>
</dbReference>
<dbReference type="PANTHER" id="PTHR18964">
    <property type="entry name" value="ROK (REPRESSOR, ORF, KINASE) FAMILY"/>
    <property type="match status" value="1"/>
</dbReference>
<dbReference type="AlphaFoldDB" id="A0A1T4WQ53"/>
<dbReference type="Proteomes" id="UP000190286">
    <property type="component" value="Unassembled WGS sequence"/>
</dbReference>
<keyword evidence="2" id="KW-0418">Kinase</keyword>
<dbReference type="InterPro" id="IPR000600">
    <property type="entry name" value="ROK"/>
</dbReference>
<dbReference type="OrthoDB" id="9810372at2"/>
<dbReference type="RefSeq" id="WP_078783866.1">
    <property type="nucleotide sequence ID" value="NZ_FUYF01000003.1"/>
</dbReference>
<name>A0A1T4WQ53_9FIRM</name>
<keyword evidence="3" id="KW-1185">Reference proteome</keyword>
<accession>A0A1T4WQ53</accession>
<dbReference type="Pfam" id="PF00480">
    <property type="entry name" value="ROK"/>
    <property type="match status" value="1"/>
</dbReference>
<proteinExistence type="inferred from homology"/>
<evidence type="ECO:0000313" key="2">
    <source>
        <dbReference type="EMBL" id="SKA78985.1"/>
    </source>
</evidence>
<dbReference type="STRING" id="745368.SAMN02745178_00866"/>
<dbReference type="GO" id="GO:0016301">
    <property type="term" value="F:kinase activity"/>
    <property type="evidence" value="ECO:0007669"/>
    <property type="project" value="UniProtKB-KW"/>
</dbReference>
<protein>
    <submittedName>
        <fullName evidence="2">Glucokinase</fullName>
    </submittedName>
</protein>
<dbReference type="Gene3D" id="3.30.420.40">
    <property type="match status" value="2"/>
</dbReference>
<dbReference type="GeneID" id="93337349"/>
<reference evidence="2 3" key="1">
    <citation type="submission" date="2017-02" db="EMBL/GenBank/DDBJ databases">
        <authorList>
            <person name="Peterson S.W."/>
        </authorList>
    </citation>
    <scope>NUCLEOTIDE SEQUENCE [LARGE SCALE GENOMIC DNA]</scope>
    <source>
        <strain evidence="2 3">ATCC 27749</strain>
    </source>
</reference>
<organism evidence="2 3">
    <name type="scientific">Gemmiger formicilis</name>
    <dbReference type="NCBI Taxonomy" id="745368"/>
    <lineage>
        <taxon>Bacteria</taxon>
        <taxon>Bacillati</taxon>
        <taxon>Bacillota</taxon>
        <taxon>Clostridia</taxon>
        <taxon>Eubacteriales</taxon>
        <taxon>Gemmiger</taxon>
    </lineage>
</organism>
<dbReference type="SUPFAM" id="SSF53067">
    <property type="entry name" value="Actin-like ATPase domain"/>
    <property type="match status" value="1"/>
</dbReference>
<keyword evidence="2" id="KW-0808">Transferase</keyword>
<dbReference type="PROSITE" id="PS01125">
    <property type="entry name" value="ROK"/>
    <property type="match status" value="1"/>
</dbReference>
<dbReference type="InterPro" id="IPR043129">
    <property type="entry name" value="ATPase_NBD"/>
</dbReference>
<comment type="similarity">
    <text evidence="1">Belongs to the ROK (NagC/XylR) family.</text>
</comment>
<dbReference type="EMBL" id="FUYF01000003">
    <property type="protein sequence ID" value="SKA78985.1"/>
    <property type="molecule type" value="Genomic_DNA"/>
</dbReference>
<evidence type="ECO:0000313" key="3">
    <source>
        <dbReference type="Proteomes" id="UP000190286"/>
    </source>
</evidence>
<gene>
    <name evidence="2" type="ORF">SAMN02745178_00866</name>
</gene>
<dbReference type="PANTHER" id="PTHR18964:SF149">
    <property type="entry name" value="BIFUNCTIONAL UDP-N-ACETYLGLUCOSAMINE 2-EPIMERASE_N-ACETYLMANNOSAMINE KINASE"/>
    <property type="match status" value="1"/>
</dbReference>